<name>A0A060H6Y5_XYLFS</name>
<dbReference type="GO" id="GO:0016705">
    <property type="term" value="F:oxidoreductase activity, acting on paired donors, with incorporation or reduction of molecular oxygen"/>
    <property type="evidence" value="ECO:0007669"/>
    <property type="project" value="UniProtKB-UniRule"/>
</dbReference>
<dbReference type="NCBIfam" id="NF003703">
    <property type="entry name" value="PRK05320.1"/>
    <property type="match status" value="1"/>
</dbReference>
<dbReference type="EMBL" id="CP006696">
    <property type="protein sequence ID" value="AIC09116.1"/>
    <property type="molecule type" value="Genomic_DNA"/>
</dbReference>
<evidence type="ECO:0000313" key="4">
    <source>
        <dbReference type="Proteomes" id="UP000027215"/>
    </source>
</evidence>
<evidence type="ECO:0000259" key="2">
    <source>
        <dbReference type="PROSITE" id="PS50206"/>
    </source>
</evidence>
<reference evidence="3 4" key="1">
    <citation type="submission" date="2013-08" db="EMBL/GenBank/DDBJ databases">
        <authorList>
            <person name="Stouthamer R."/>
            <person name="Nunney L."/>
        </authorList>
    </citation>
    <scope>NUCLEOTIDE SEQUENCE [LARGE SCALE GENOMIC DNA]</scope>
    <source>
        <strain evidence="4">ann-1</strain>
    </source>
</reference>
<dbReference type="EC" id="1.14.-.-" evidence="1"/>
<dbReference type="Pfam" id="PF00581">
    <property type="entry name" value="Rhodanese"/>
    <property type="match status" value="1"/>
</dbReference>
<dbReference type="SMART" id="SM00450">
    <property type="entry name" value="RHOD"/>
    <property type="match status" value="1"/>
</dbReference>
<dbReference type="HOGENOM" id="CLU_038878_0_1_6"/>
<dbReference type="Gene3D" id="3.30.70.100">
    <property type="match status" value="1"/>
</dbReference>
<dbReference type="PROSITE" id="PS50206">
    <property type="entry name" value="RHODANESE_3"/>
    <property type="match status" value="1"/>
</dbReference>
<feature type="domain" description="Rhodanese" evidence="2">
    <location>
        <begin position="169"/>
        <end position="263"/>
    </location>
</feature>
<keyword evidence="1" id="KW-0560">Oxidoreductase</keyword>
<protein>
    <recommendedName>
        <fullName evidence="1">tRNA uridine(34) hydroxylase</fullName>
        <ecNumber evidence="1">1.14.-.-</ecNumber>
    </recommendedName>
    <alternativeName>
        <fullName evidence="1">tRNA hydroxylation protein O</fullName>
    </alternativeName>
</protein>
<dbReference type="InterPro" id="IPR020936">
    <property type="entry name" value="TrhO"/>
</dbReference>
<keyword evidence="1" id="KW-0819">tRNA processing</keyword>
<dbReference type="GO" id="GO:0006400">
    <property type="term" value="P:tRNA modification"/>
    <property type="evidence" value="ECO:0007669"/>
    <property type="project" value="UniProtKB-UniRule"/>
</dbReference>
<accession>A0A060H6Y5</accession>
<evidence type="ECO:0000256" key="1">
    <source>
        <dbReference type="HAMAP-Rule" id="MF_00469"/>
    </source>
</evidence>
<comment type="similarity">
    <text evidence="1">Belongs to the TrhO family.</text>
</comment>
<dbReference type="InterPro" id="IPR036873">
    <property type="entry name" value="Rhodanese-like_dom_sf"/>
</dbReference>
<evidence type="ECO:0000313" key="3">
    <source>
        <dbReference type="EMBL" id="AIC09116.1"/>
    </source>
</evidence>
<dbReference type="Pfam" id="PF17773">
    <property type="entry name" value="UPF0176_N"/>
    <property type="match status" value="1"/>
</dbReference>
<proteinExistence type="inferred from homology"/>
<gene>
    <name evidence="1" type="primary">trhO</name>
    <name evidence="3" type="ORF">D934_00110</name>
</gene>
<dbReference type="PATRIC" id="fig|155920.8.peg.29"/>
<dbReference type="AlphaFoldDB" id="A0A060H6Y5"/>
<dbReference type="KEGG" id="xfs:D934_00110"/>
<dbReference type="InterPro" id="IPR040503">
    <property type="entry name" value="TRHO_N"/>
</dbReference>
<dbReference type="SUPFAM" id="SSF52821">
    <property type="entry name" value="Rhodanese/Cell cycle control phosphatase"/>
    <property type="match status" value="1"/>
</dbReference>
<dbReference type="Gene3D" id="3.40.250.10">
    <property type="entry name" value="Rhodanese-like domain"/>
    <property type="match status" value="1"/>
</dbReference>
<dbReference type="PANTHER" id="PTHR43268">
    <property type="entry name" value="THIOSULFATE SULFURTRANSFERASE/RHODANESE-LIKE DOMAIN-CONTAINING PROTEIN 2"/>
    <property type="match status" value="1"/>
</dbReference>
<dbReference type="PANTHER" id="PTHR43268:SF3">
    <property type="entry name" value="RHODANESE-LIKE DOMAIN-CONTAINING PROTEIN 7-RELATED"/>
    <property type="match status" value="1"/>
</dbReference>
<comment type="catalytic activity">
    <reaction evidence="1">
        <text>uridine(34) in tRNA + AH2 + O2 = 5-hydroxyuridine(34) in tRNA + A + H2O</text>
        <dbReference type="Rhea" id="RHEA:64224"/>
        <dbReference type="Rhea" id="RHEA-COMP:11727"/>
        <dbReference type="Rhea" id="RHEA-COMP:13381"/>
        <dbReference type="ChEBI" id="CHEBI:13193"/>
        <dbReference type="ChEBI" id="CHEBI:15377"/>
        <dbReference type="ChEBI" id="CHEBI:15379"/>
        <dbReference type="ChEBI" id="CHEBI:17499"/>
        <dbReference type="ChEBI" id="CHEBI:65315"/>
        <dbReference type="ChEBI" id="CHEBI:136877"/>
    </reaction>
</comment>
<sequence>MADCLFHRQVLSLRLDAGDHSQVHFYNESVSLMRVLSYNRTMVIINTAAYHFVSITQPQTLADQIRAHGEIAGLKGTVLIANEGINLFLAGEKEAINAFYAWLCADVRFAALHVKYSVSAYKPFARFKVKVRPEIISFRRGDISPLQGRAPGVSAHTLRDWLRRGCDDNGRRLVMLDARNQQEIAYGTFSGAMTLSITKFTGFPGALAHYRDLLSDATVVSFCTGGIRCEKAVLWMRADGMDNVLQLEGGILGYFEQVGGEGYDGRCFVFDKRVALDPQLRPLYDMRVVASFARSEIS</sequence>
<dbReference type="InterPro" id="IPR001763">
    <property type="entry name" value="Rhodanese-like_dom"/>
</dbReference>
<comment type="function">
    <text evidence="1">Catalyzes oxygen-dependent 5-hydroxyuridine (ho5U) modification at position 34 in tRNAs.</text>
</comment>
<dbReference type="HAMAP" id="MF_00469">
    <property type="entry name" value="TrhO"/>
    <property type="match status" value="1"/>
</dbReference>
<organism evidence="3 4">
    <name type="scientific">Xylella fastidiosa subsp. sandyi Ann-1</name>
    <dbReference type="NCBI Taxonomy" id="155920"/>
    <lineage>
        <taxon>Bacteria</taxon>
        <taxon>Pseudomonadati</taxon>
        <taxon>Pseudomonadota</taxon>
        <taxon>Gammaproteobacteria</taxon>
        <taxon>Lysobacterales</taxon>
        <taxon>Lysobacteraceae</taxon>
        <taxon>Xylella</taxon>
    </lineage>
</organism>
<dbReference type="Proteomes" id="UP000027215">
    <property type="component" value="Chromosome"/>
</dbReference>